<dbReference type="Gene3D" id="3.40.50.720">
    <property type="entry name" value="NAD(P)-binding Rossmann-like Domain"/>
    <property type="match status" value="1"/>
</dbReference>
<comment type="caution">
    <text evidence="3">The sequence shown here is derived from an EMBL/GenBank/DDBJ whole genome shotgun (WGS) entry which is preliminary data.</text>
</comment>
<proteinExistence type="inferred from homology"/>
<dbReference type="AlphaFoldDB" id="A0AAD7MXN1"/>
<evidence type="ECO:0000256" key="1">
    <source>
        <dbReference type="ARBA" id="ARBA00006484"/>
    </source>
</evidence>
<evidence type="ECO:0000313" key="4">
    <source>
        <dbReference type="Proteomes" id="UP001215280"/>
    </source>
</evidence>
<feature type="compositionally biased region" description="Basic residues" evidence="2">
    <location>
        <begin position="13"/>
        <end position="36"/>
    </location>
</feature>
<evidence type="ECO:0000256" key="2">
    <source>
        <dbReference type="SAM" id="MobiDB-lite"/>
    </source>
</evidence>
<gene>
    <name evidence="3" type="ORF">DFH07DRAFT_967292</name>
</gene>
<reference evidence="3" key="1">
    <citation type="submission" date="2023-03" db="EMBL/GenBank/DDBJ databases">
        <title>Massive genome expansion in bonnet fungi (Mycena s.s.) driven by repeated elements and novel gene families across ecological guilds.</title>
        <authorList>
            <consortium name="Lawrence Berkeley National Laboratory"/>
            <person name="Harder C.B."/>
            <person name="Miyauchi S."/>
            <person name="Viragh M."/>
            <person name="Kuo A."/>
            <person name="Thoen E."/>
            <person name="Andreopoulos B."/>
            <person name="Lu D."/>
            <person name="Skrede I."/>
            <person name="Drula E."/>
            <person name="Henrissat B."/>
            <person name="Morin E."/>
            <person name="Kohler A."/>
            <person name="Barry K."/>
            <person name="LaButti K."/>
            <person name="Morin E."/>
            <person name="Salamov A."/>
            <person name="Lipzen A."/>
            <person name="Mereny Z."/>
            <person name="Hegedus B."/>
            <person name="Baldrian P."/>
            <person name="Stursova M."/>
            <person name="Weitz H."/>
            <person name="Taylor A."/>
            <person name="Grigoriev I.V."/>
            <person name="Nagy L.G."/>
            <person name="Martin F."/>
            <person name="Kauserud H."/>
        </authorList>
    </citation>
    <scope>NUCLEOTIDE SEQUENCE</scope>
    <source>
        <strain evidence="3">CBHHK188m</strain>
    </source>
</reference>
<evidence type="ECO:0000313" key="3">
    <source>
        <dbReference type="EMBL" id="KAJ7735291.1"/>
    </source>
</evidence>
<dbReference type="InterPro" id="IPR036291">
    <property type="entry name" value="NAD(P)-bd_dom_sf"/>
</dbReference>
<dbReference type="GO" id="GO:0016616">
    <property type="term" value="F:oxidoreductase activity, acting on the CH-OH group of donors, NAD or NADP as acceptor"/>
    <property type="evidence" value="ECO:0007669"/>
    <property type="project" value="TreeGrafter"/>
</dbReference>
<feature type="region of interest" description="Disordered" evidence="2">
    <location>
        <begin position="1"/>
        <end position="36"/>
    </location>
</feature>
<accession>A0AAD7MXN1</accession>
<dbReference type="EMBL" id="JARJLG010000156">
    <property type="protein sequence ID" value="KAJ7735291.1"/>
    <property type="molecule type" value="Genomic_DNA"/>
</dbReference>
<comment type="similarity">
    <text evidence="1">Belongs to the short-chain dehydrogenases/reductases (SDR) family.</text>
</comment>
<dbReference type="Proteomes" id="UP001215280">
    <property type="component" value="Unassembled WGS sequence"/>
</dbReference>
<name>A0AAD7MXN1_9AGAR</name>
<keyword evidence="4" id="KW-1185">Reference proteome</keyword>
<dbReference type="Pfam" id="PF13561">
    <property type="entry name" value="adh_short_C2"/>
    <property type="match status" value="1"/>
</dbReference>
<dbReference type="InterPro" id="IPR002347">
    <property type="entry name" value="SDR_fam"/>
</dbReference>
<dbReference type="SUPFAM" id="SSF51735">
    <property type="entry name" value="NAD(P)-binding Rossmann-fold domains"/>
    <property type="match status" value="1"/>
</dbReference>
<sequence length="259" mass="28175">MDELAAELEKPKPHWKPTKIRLRPPRRPHHGRLRRATAPRLAADGLDVTVDDLPAHAEPLSVLVQEIEHLGRRALALTSDVSKEDEVRAMVEETVATLGHLDVMVANAGVGARSVVSESVMDGALICIELNSLKAILVFEITADIEDWEKRWEVNIRGSPVLQVCVSKAAVRPLTQTAALELREHKMTVNAYAPGVIETNMTAKEEDKIYGAGFFFKVSDFCTGLPTDVAAVVSFLASPGSHFVTGQTAISVDDGVHFA</sequence>
<organism evidence="3 4">
    <name type="scientific">Mycena maculata</name>
    <dbReference type="NCBI Taxonomy" id="230809"/>
    <lineage>
        <taxon>Eukaryota</taxon>
        <taxon>Fungi</taxon>
        <taxon>Dikarya</taxon>
        <taxon>Basidiomycota</taxon>
        <taxon>Agaricomycotina</taxon>
        <taxon>Agaricomycetes</taxon>
        <taxon>Agaricomycetidae</taxon>
        <taxon>Agaricales</taxon>
        <taxon>Marasmiineae</taxon>
        <taxon>Mycenaceae</taxon>
        <taxon>Mycena</taxon>
    </lineage>
</organism>
<dbReference type="PANTHER" id="PTHR42760">
    <property type="entry name" value="SHORT-CHAIN DEHYDROGENASES/REDUCTASES FAMILY MEMBER"/>
    <property type="match status" value="1"/>
</dbReference>
<dbReference type="PRINTS" id="PR00081">
    <property type="entry name" value="GDHRDH"/>
</dbReference>
<protein>
    <submittedName>
        <fullName evidence="3">Uncharacterized protein</fullName>
    </submittedName>
</protein>